<keyword evidence="3 6" id="KW-1133">Transmembrane helix</keyword>
<name>A0A5M7BZF4_SACHI</name>
<feature type="transmembrane region" description="Helical" evidence="6">
    <location>
        <begin position="315"/>
        <end position="336"/>
    </location>
</feature>
<dbReference type="PANTHER" id="PTHR42770:SF7">
    <property type="entry name" value="MEMBRANE PROTEIN"/>
    <property type="match status" value="1"/>
</dbReference>
<evidence type="ECO:0000256" key="5">
    <source>
        <dbReference type="SAM" id="MobiDB-lite"/>
    </source>
</evidence>
<dbReference type="OrthoDB" id="4568421at2"/>
<feature type="transmembrane region" description="Helical" evidence="6">
    <location>
        <begin position="131"/>
        <end position="153"/>
    </location>
</feature>
<evidence type="ECO:0000256" key="6">
    <source>
        <dbReference type="SAM" id="Phobius"/>
    </source>
</evidence>
<proteinExistence type="predicted"/>
<reference evidence="8 9" key="1">
    <citation type="submission" date="2019-09" db="EMBL/GenBank/DDBJ databases">
        <title>Draft genome sequence of the thermophilic Saccharopolyspora hirsuta VKM Ac-666T.</title>
        <authorList>
            <person name="Lobastova T.G."/>
            <person name="Fokina V."/>
            <person name="Bragin E.Y."/>
            <person name="Shtratnikova V.Y."/>
            <person name="Starodumova I.P."/>
            <person name="Tarlachkov S.V."/>
            <person name="Donova M.V."/>
        </authorList>
    </citation>
    <scope>NUCLEOTIDE SEQUENCE [LARGE SCALE GENOMIC DNA]</scope>
    <source>
        <strain evidence="8 9">VKM Ac-666</strain>
    </source>
</reference>
<dbReference type="Gene3D" id="1.20.1740.10">
    <property type="entry name" value="Amino acid/polyamine transporter I"/>
    <property type="match status" value="1"/>
</dbReference>
<comment type="caution">
    <text evidence="8">The sequence shown here is derived from an EMBL/GenBank/DDBJ whole genome shotgun (WGS) entry which is preliminary data.</text>
</comment>
<dbReference type="InterPro" id="IPR050367">
    <property type="entry name" value="APC_superfamily"/>
</dbReference>
<dbReference type="EMBL" id="VWPH01000004">
    <property type="protein sequence ID" value="KAA5835082.1"/>
    <property type="molecule type" value="Genomic_DNA"/>
</dbReference>
<organism evidence="8 9">
    <name type="scientific">Saccharopolyspora hirsuta</name>
    <dbReference type="NCBI Taxonomy" id="1837"/>
    <lineage>
        <taxon>Bacteria</taxon>
        <taxon>Bacillati</taxon>
        <taxon>Actinomycetota</taxon>
        <taxon>Actinomycetes</taxon>
        <taxon>Pseudonocardiales</taxon>
        <taxon>Pseudonocardiaceae</taxon>
        <taxon>Saccharopolyspora</taxon>
    </lineage>
</organism>
<dbReference type="AlphaFoldDB" id="A0A5M7BZF4"/>
<feature type="compositionally biased region" description="Basic and acidic residues" evidence="5">
    <location>
        <begin position="1"/>
        <end position="12"/>
    </location>
</feature>
<dbReference type="PIRSF" id="PIRSF006060">
    <property type="entry name" value="AA_transporter"/>
    <property type="match status" value="1"/>
</dbReference>
<feature type="transmembrane region" description="Helical" evidence="6">
    <location>
        <begin position="217"/>
        <end position="235"/>
    </location>
</feature>
<evidence type="ECO:0000256" key="2">
    <source>
        <dbReference type="ARBA" id="ARBA00022692"/>
    </source>
</evidence>
<feature type="transmembrane region" description="Helical" evidence="6">
    <location>
        <begin position="422"/>
        <end position="441"/>
    </location>
</feature>
<evidence type="ECO:0000256" key="1">
    <source>
        <dbReference type="ARBA" id="ARBA00004141"/>
    </source>
</evidence>
<evidence type="ECO:0000256" key="3">
    <source>
        <dbReference type="ARBA" id="ARBA00022989"/>
    </source>
</evidence>
<feature type="transmembrane region" description="Helical" evidence="6">
    <location>
        <begin position="242"/>
        <end position="262"/>
    </location>
</feature>
<feature type="transmembrane region" description="Helical" evidence="6">
    <location>
        <begin position="97"/>
        <end position="119"/>
    </location>
</feature>
<gene>
    <name evidence="8" type="ORF">F1721_09800</name>
</gene>
<dbReference type="Pfam" id="PF00324">
    <property type="entry name" value="AA_permease"/>
    <property type="match status" value="1"/>
</dbReference>
<feature type="transmembrane region" description="Helical" evidence="6">
    <location>
        <begin position="522"/>
        <end position="542"/>
    </location>
</feature>
<evidence type="ECO:0000259" key="7">
    <source>
        <dbReference type="Pfam" id="PF00324"/>
    </source>
</evidence>
<evidence type="ECO:0000313" key="9">
    <source>
        <dbReference type="Proteomes" id="UP000323946"/>
    </source>
</evidence>
<feature type="transmembrane region" description="Helical" evidence="6">
    <location>
        <begin position="461"/>
        <end position="484"/>
    </location>
</feature>
<sequence length="556" mass="57260">MSPLAKRPEPREGWLSPGRKHTSENAPQPNLRIKASELSGAVVAGGQGSCTRGQPVGVAAGLGCCGLGRVRAPGRGSEETIVSGKVVGAQKLTYVDAIAQSVGFLGPVFSGSILLILLVEGASGKTAGAAAPLSVLMATLGVLALGWIVAQFAKRIHAAGSLYSYVTAGLGVRVGGATGLVYYLGVLMLGSALGVYVGGYVHDTLRTEFGNGVLPVWAWQVAMLVVAVSIAYVGVHISIKAQLVLALVSMLVLVGFFVFLIFNAGSANSPVAFTPAASPDGWSGVLFGVLYGVLLFTGFEAAANLAEETEDPGRNIPRAVVTSVVIAAAFFLLATYSQVAAFSFDLRQIQEAISSGQSPLVFLGGPGGQGSVALRQVLELVILLDMVAVYLGVVVSASRGISAISRDGWLPKRFAATSARRGTPGPAIGVVGIFVLAWIVVSNVAPEPFGEPGAPGYFSTFHWAATFGGFTLMLVYLLLSVGAVRGLRDHPRRASVWLASTVGTVLTGGAIFGALYKVPAPTVWAPCSSLIIFGVALVVVTATRRRQAALSPAASQ</sequence>
<feature type="transmembrane region" description="Helical" evidence="6">
    <location>
        <begin position="496"/>
        <end position="516"/>
    </location>
</feature>
<feature type="domain" description="Amino acid permease/ SLC12A" evidence="7">
    <location>
        <begin position="121"/>
        <end position="484"/>
    </location>
</feature>
<dbReference type="GO" id="GO:0016020">
    <property type="term" value="C:membrane"/>
    <property type="evidence" value="ECO:0007669"/>
    <property type="project" value="UniProtKB-SubCell"/>
</dbReference>
<dbReference type="InterPro" id="IPR004841">
    <property type="entry name" value="AA-permease/SLC12A_dom"/>
</dbReference>
<accession>A0A5M7BZF4</accession>
<dbReference type="GO" id="GO:0055085">
    <property type="term" value="P:transmembrane transport"/>
    <property type="evidence" value="ECO:0007669"/>
    <property type="project" value="InterPro"/>
</dbReference>
<feature type="transmembrane region" description="Helical" evidence="6">
    <location>
        <begin position="174"/>
        <end position="197"/>
    </location>
</feature>
<keyword evidence="9" id="KW-1185">Reference proteome</keyword>
<protein>
    <submittedName>
        <fullName evidence="8">APC family permease</fullName>
    </submittedName>
</protein>
<evidence type="ECO:0000313" key="8">
    <source>
        <dbReference type="EMBL" id="KAA5835082.1"/>
    </source>
</evidence>
<feature type="transmembrane region" description="Helical" evidence="6">
    <location>
        <begin position="380"/>
        <end position="401"/>
    </location>
</feature>
<feature type="transmembrane region" description="Helical" evidence="6">
    <location>
        <begin position="282"/>
        <end position="303"/>
    </location>
</feature>
<dbReference type="Proteomes" id="UP000323946">
    <property type="component" value="Unassembled WGS sequence"/>
</dbReference>
<dbReference type="PANTHER" id="PTHR42770">
    <property type="entry name" value="AMINO ACID TRANSPORTER-RELATED"/>
    <property type="match status" value="1"/>
</dbReference>
<keyword evidence="2 6" id="KW-0812">Transmembrane</keyword>
<feature type="region of interest" description="Disordered" evidence="5">
    <location>
        <begin position="1"/>
        <end position="30"/>
    </location>
</feature>
<keyword evidence="4 6" id="KW-0472">Membrane</keyword>
<comment type="subcellular location">
    <subcellularLocation>
        <location evidence="1">Membrane</location>
        <topology evidence="1">Multi-pass membrane protein</topology>
    </subcellularLocation>
</comment>
<evidence type="ECO:0000256" key="4">
    <source>
        <dbReference type="ARBA" id="ARBA00023136"/>
    </source>
</evidence>